<dbReference type="PANTHER" id="PTHR30619">
    <property type="entry name" value="DNA INTERNALIZATION/COMPETENCE PROTEIN COMEC/REC2"/>
    <property type="match status" value="1"/>
</dbReference>
<dbReference type="InterPro" id="IPR025405">
    <property type="entry name" value="DUF4131"/>
</dbReference>
<feature type="transmembrane region" description="Helical" evidence="6">
    <location>
        <begin position="31"/>
        <end position="47"/>
    </location>
</feature>
<dbReference type="InterPro" id="IPR004477">
    <property type="entry name" value="ComEC_N"/>
</dbReference>
<proteinExistence type="predicted"/>
<comment type="subcellular location">
    <subcellularLocation>
        <location evidence="1">Cell membrane</location>
        <topology evidence="1">Multi-pass membrane protein</topology>
    </subcellularLocation>
</comment>
<name>A0A0U1KYR7_9FIRM</name>
<evidence type="ECO:0000256" key="6">
    <source>
        <dbReference type="SAM" id="Phobius"/>
    </source>
</evidence>
<feature type="transmembrane region" description="Helical" evidence="6">
    <location>
        <begin position="353"/>
        <end position="370"/>
    </location>
</feature>
<sequence>MELTNILLFACAAFAAGIWLAALYSWHFPTLVLLAVLLIITSLWRIIRNYQQSFWPVIALFFVAGMLCYHQAVMVRADDIGYYAGQTVTIEGTLVAVPEITPIDEQTRRVRYLLKAEKVTPAGAKAACSVTGNIRINTQYKEKTSKPAAYGDKVTVTGKLLELHGYNNPGQIDMVAALKRQGISARMSGQEQMLQVLTPYKGYSWQVVLTNWRDRMVTGLQQVMPVNDAAILTAVLFGGYQGINKDVITDFAATGLIHILSVSGAHIALVVGLITWFGRRLRWGALFTVTLAAVAVILYACMSGLTPPVIRSALMGLISLLAVILERESYAPAALAVTALAMLIYQPLLLFDISFQLSFGATAGLVFLYQQTVDYLSRWPSWLAGPLAVTLAAQLCVLPVIAWYFNSFSLISFAANIIVLPVIELVIILGLAGVIIYTMVPVAGNIIFVISSLLIGLVMLLTELLAAVPYSTVFIPAIGIAGSAVYYFVLAWVYGWRPFKLPGPGQLICQWPRSCSLSAVLLSITMAVYAWYPNPLTVHFIDVGQGDAALIITPHGQAVLVDTGGTMGESDFDIGARVVAPYLKHYGVRAVDYLILTHGHQDHAGGAAGVASAIKVANVLLPPEEYSPAVQALLRTQPPVAVIPAYTGQRFELDKVIVSIEQAGDESETILRAAATGENEVSSVIRASYGQHSFLLTGDLPAQGEAALLTKGLAACTVLKVGHHGSRTSTTEPFLQAAAPEFAVISAGYGNQFGHPHPETLNRLAARKIEVYRTDKQGAIVFTSNGKQLTVEPYIK</sequence>
<dbReference type="Pfam" id="PF13567">
    <property type="entry name" value="DUF4131"/>
    <property type="match status" value="1"/>
</dbReference>
<dbReference type="InterPro" id="IPR036866">
    <property type="entry name" value="RibonucZ/Hydroxyglut_hydro"/>
</dbReference>
<accession>A0A0U1KYR7</accession>
<dbReference type="GO" id="GO:0030420">
    <property type="term" value="P:establishment of competence for transformation"/>
    <property type="evidence" value="ECO:0007669"/>
    <property type="project" value="InterPro"/>
</dbReference>
<dbReference type="InterPro" id="IPR052159">
    <property type="entry name" value="Competence_DNA_uptake"/>
</dbReference>
<dbReference type="RefSeq" id="WP_021167714.1">
    <property type="nucleotide sequence ID" value="NZ_CTRP01000008.1"/>
</dbReference>
<evidence type="ECO:0000313" key="9">
    <source>
        <dbReference type="Proteomes" id="UP000049855"/>
    </source>
</evidence>
<feature type="transmembrane region" description="Helical" evidence="6">
    <location>
        <begin position="411"/>
        <end position="439"/>
    </location>
</feature>
<feature type="transmembrane region" description="Helical" evidence="6">
    <location>
        <begin position="283"/>
        <end position="302"/>
    </location>
</feature>
<dbReference type="SMART" id="SM00849">
    <property type="entry name" value="Lactamase_B"/>
    <property type="match status" value="1"/>
</dbReference>
<evidence type="ECO:0000256" key="4">
    <source>
        <dbReference type="ARBA" id="ARBA00022989"/>
    </source>
</evidence>
<feature type="transmembrane region" description="Helical" evidence="6">
    <location>
        <begin position="382"/>
        <end position="405"/>
    </location>
</feature>
<dbReference type="CDD" id="cd07731">
    <property type="entry name" value="ComA-like_MBL-fold"/>
    <property type="match status" value="1"/>
</dbReference>
<evidence type="ECO:0000256" key="2">
    <source>
        <dbReference type="ARBA" id="ARBA00022475"/>
    </source>
</evidence>
<feature type="transmembrane region" description="Helical" evidence="6">
    <location>
        <begin position="446"/>
        <end position="467"/>
    </location>
</feature>
<keyword evidence="2" id="KW-1003">Cell membrane</keyword>
<keyword evidence="4 6" id="KW-1133">Transmembrane helix</keyword>
<evidence type="ECO:0000256" key="1">
    <source>
        <dbReference type="ARBA" id="ARBA00004651"/>
    </source>
</evidence>
<feature type="transmembrane region" description="Helical" evidence="6">
    <location>
        <begin position="515"/>
        <end position="532"/>
    </location>
</feature>
<organism evidence="8 9">
    <name type="scientific">Sporomusa ovata</name>
    <dbReference type="NCBI Taxonomy" id="2378"/>
    <lineage>
        <taxon>Bacteria</taxon>
        <taxon>Bacillati</taxon>
        <taxon>Bacillota</taxon>
        <taxon>Negativicutes</taxon>
        <taxon>Selenomonadales</taxon>
        <taxon>Sporomusaceae</taxon>
        <taxon>Sporomusa</taxon>
    </lineage>
</organism>
<feature type="transmembrane region" description="Helical" evidence="6">
    <location>
        <begin position="473"/>
        <end position="494"/>
    </location>
</feature>
<dbReference type="PANTHER" id="PTHR30619:SF1">
    <property type="entry name" value="RECOMBINATION PROTEIN 2"/>
    <property type="match status" value="1"/>
</dbReference>
<keyword evidence="3 6" id="KW-0812">Transmembrane</keyword>
<reference evidence="9" key="1">
    <citation type="submission" date="2015-03" db="EMBL/GenBank/DDBJ databases">
        <authorList>
            <person name="Nijsse Bart"/>
        </authorList>
    </citation>
    <scope>NUCLEOTIDE SEQUENCE [LARGE SCALE GENOMIC DNA]</scope>
</reference>
<dbReference type="InterPro" id="IPR001279">
    <property type="entry name" value="Metallo-B-lactamas"/>
</dbReference>
<evidence type="ECO:0000313" key="8">
    <source>
        <dbReference type="EMBL" id="CQR72083.1"/>
    </source>
</evidence>
<dbReference type="NCBIfam" id="TIGR00360">
    <property type="entry name" value="ComEC_N-term"/>
    <property type="match status" value="1"/>
</dbReference>
<dbReference type="InterPro" id="IPR004797">
    <property type="entry name" value="Competence_ComEC/Rec2"/>
</dbReference>
<dbReference type="EMBL" id="CTRP01000008">
    <property type="protein sequence ID" value="CQR72083.1"/>
    <property type="molecule type" value="Genomic_DNA"/>
</dbReference>
<dbReference type="AlphaFoldDB" id="A0A0U1KYR7"/>
<dbReference type="Pfam" id="PF03772">
    <property type="entry name" value="Competence"/>
    <property type="match status" value="1"/>
</dbReference>
<dbReference type="GO" id="GO:0005886">
    <property type="term" value="C:plasma membrane"/>
    <property type="evidence" value="ECO:0007669"/>
    <property type="project" value="UniProtKB-SubCell"/>
</dbReference>
<evidence type="ECO:0000256" key="5">
    <source>
        <dbReference type="ARBA" id="ARBA00023136"/>
    </source>
</evidence>
<protein>
    <submittedName>
        <fullName evidence="8">Late competence protein ComEC, DNA transport</fullName>
    </submittedName>
</protein>
<feature type="domain" description="Metallo-beta-lactamase" evidence="7">
    <location>
        <begin position="545"/>
        <end position="749"/>
    </location>
</feature>
<dbReference type="Gene3D" id="3.60.15.10">
    <property type="entry name" value="Ribonuclease Z/Hydroxyacylglutathione hydrolase-like"/>
    <property type="match status" value="1"/>
</dbReference>
<dbReference type="InterPro" id="IPR035681">
    <property type="entry name" value="ComA-like_MBL"/>
</dbReference>
<keyword evidence="5 6" id="KW-0472">Membrane</keyword>
<feature type="transmembrane region" description="Helical" evidence="6">
    <location>
        <begin position="53"/>
        <end position="69"/>
    </location>
</feature>
<evidence type="ECO:0000256" key="3">
    <source>
        <dbReference type="ARBA" id="ARBA00022692"/>
    </source>
</evidence>
<dbReference type="Pfam" id="PF00753">
    <property type="entry name" value="Lactamase_B"/>
    <property type="match status" value="1"/>
</dbReference>
<dbReference type="NCBIfam" id="TIGR00361">
    <property type="entry name" value="ComEC_Rec2"/>
    <property type="match status" value="1"/>
</dbReference>
<feature type="transmembrane region" description="Helical" evidence="6">
    <location>
        <begin position="6"/>
        <end position="24"/>
    </location>
</feature>
<evidence type="ECO:0000259" key="7">
    <source>
        <dbReference type="SMART" id="SM00849"/>
    </source>
</evidence>
<dbReference type="Proteomes" id="UP000049855">
    <property type="component" value="Unassembled WGS sequence"/>
</dbReference>
<feature type="transmembrane region" description="Helical" evidence="6">
    <location>
        <begin position="255"/>
        <end position="276"/>
    </location>
</feature>
<dbReference type="SUPFAM" id="SSF56281">
    <property type="entry name" value="Metallo-hydrolase/oxidoreductase"/>
    <property type="match status" value="1"/>
</dbReference>
<keyword evidence="9" id="KW-1185">Reference proteome</keyword>
<gene>
    <name evidence="8" type="ORF">SpAn4DRAFT_4772</name>
</gene>